<feature type="domain" description="HTH tetR-type" evidence="4">
    <location>
        <begin position="23"/>
        <end position="83"/>
    </location>
</feature>
<name>A0A3S0KKL5_9BACI</name>
<reference evidence="5 6" key="1">
    <citation type="submission" date="2018-12" db="EMBL/GenBank/DDBJ databases">
        <title>Bacillus yapensis draft genome sequence.</title>
        <authorList>
            <person name="Yu L."/>
            <person name="Xu X."/>
            <person name="Tang X."/>
        </authorList>
    </citation>
    <scope>NUCLEOTIDE SEQUENCE [LARGE SCALE GENOMIC DNA]</scope>
    <source>
        <strain evidence="5 6">XXST-01</strain>
    </source>
</reference>
<dbReference type="PANTHER" id="PTHR43479">
    <property type="entry name" value="ACREF/ENVCD OPERON REPRESSOR-RELATED"/>
    <property type="match status" value="1"/>
</dbReference>
<dbReference type="AlphaFoldDB" id="A0A3S0KKL5"/>
<dbReference type="Gene3D" id="1.10.357.10">
    <property type="entry name" value="Tetracycline Repressor, domain 2"/>
    <property type="match status" value="1"/>
</dbReference>
<dbReference type="InterPro" id="IPR001647">
    <property type="entry name" value="HTH_TetR"/>
</dbReference>
<dbReference type="Proteomes" id="UP000271374">
    <property type="component" value="Unassembled WGS sequence"/>
</dbReference>
<dbReference type="GO" id="GO:0003677">
    <property type="term" value="F:DNA binding"/>
    <property type="evidence" value="ECO:0007669"/>
    <property type="project" value="UniProtKB-UniRule"/>
</dbReference>
<sequence>MTEKDETQLIGELPIIPKQVRAHEKREALLKSGRILFTEKGYDQTNAKEIAQHAGVATGTFYRYFSDKRQLLMSILEDKLESLMPPELVWVNVNPEVYLSSLLEDHFNRLREKGIHRVLPELIHRDPELAKVLMNVKRSIVGRIHTGLEKAKAKGFTWEDLNLETVSWTLMSILEKIPEMYTESGNTPNFDELAKIICRLVFPPEKIELMAQNITTRDE</sequence>
<keyword evidence="2 3" id="KW-0238">DNA-binding</keyword>
<dbReference type="SUPFAM" id="SSF48498">
    <property type="entry name" value="Tetracyclin repressor-like, C-terminal domain"/>
    <property type="match status" value="1"/>
</dbReference>
<dbReference type="PROSITE" id="PS50977">
    <property type="entry name" value="HTH_TETR_2"/>
    <property type="match status" value="1"/>
</dbReference>
<protein>
    <submittedName>
        <fullName evidence="5">TetR/AcrR family transcriptional regulator</fullName>
    </submittedName>
</protein>
<accession>A0A3S0KKL5</accession>
<evidence type="ECO:0000313" key="5">
    <source>
        <dbReference type="EMBL" id="RTR28798.1"/>
    </source>
</evidence>
<comment type="caution">
    <text evidence="5">The sequence shown here is derived from an EMBL/GenBank/DDBJ whole genome shotgun (WGS) entry which is preliminary data.</text>
</comment>
<dbReference type="PRINTS" id="PR00455">
    <property type="entry name" value="HTHTETR"/>
</dbReference>
<feature type="DNA-binding region" description="H-T-H motif" evidence="3">
    <location>
        <begin position="46"/>
        <end position="65"/>
    </location>
</feature>
<proteinExistence type="predicted"/>
<dbReference type="EMBL" id="RXNT01000014">
    <property type="protein sequence ID" value="RTR28798.1"/>
    <property type="molecule type" value="Genomic_DNA"/>
</dbReference>
<gene>
    <name evidence="5" type="ORF">EKG37_16410</name>
</gene>
<dbReference type="InterPro" id="IPR009057">
    <property type="entry name" value="Homeodomain-like_sf"/>
</dbReference>
<dbReference type="Pfam" id="PF00440">
    <property type="entry name" value="TetR_N"/>
    <property type="match status" value="1"/>
</dbReference>
<evidence type="ECO:0000256" key="3">
    <source>
        <dbReference type="PROSITE-ProRule" id="PRU00335"/>
    </source>
</evidence>
<evidence type="ECO:0000256" key="2">
    <source>
        <dbReference type="ARBA" id="ARBA00023125"/>
    </source>
</evidence>
<dbReference type="RefSeq" id="WP_126409896.1">
    <property type="nucleotide sequence ID" value="NZ_RXNT01000014.1"/>
</dbReference>
<dbReference type="InterPro" id="IPR036271">
    <property type="entry name" value="Tet_transcr_reg_TetR-rel_C_sf"/>
</dbReference>
<keyword evidence="6" id="KW-1185">Reference proteome</keyword>
<evidence type="ECO:0000256" key="1">
    <source>
        <dbReference type="ARBA" id="ARBA00022491"/>
    </source>
</evidence>
<dbReference type="SUPFAM" id="SSF46689">
    <property type="entry name" value="Homeodomain-like"/>
    <property type="match status" value="1"/>
</dbReference>
<dbReference type="OrthoDB" id="9812484at2"/>
<organism evidence="5 6">
    <name type="scientific">Bacillus yapensis</name>
    <dbReference type="NCBI Taxonomy" id="2492960"/>
    <lineage>
        <taxon>Bacteria</taxon>
        <taxon>Bacillati</taxon>
        <taxon>Bacillota</taxon>
        <taxon>Bacilli</taxon>
        <taxon>Bacillales</taxon>
        <taxon>Bacillaceae</taxon>
        <taxon>Bacillus</taxon>
    </lineage>
</organism>
<dbReference type="InterPro" id="IPR050624">
    <property type="entry name" value="HTH-type_Tx_Regulator"/>
</dbReference>
<evidence type="ECO:0000313" key="6">
    <source>
        <dbReference type="Proteomes" id="UP000271374"/>
    </source>
</evidence>
<evidence type="ECO:0000259" key="4">
    <source>
        <dbReference type="PROSITE" id="PS50977"/>
    </source>
</evidence>
<dbReference type="PANTHER" id="PTHR43479:SF11">
    <property type="entry name" value="ACREF_ENVCD OPERON REPRESSOR-RELATED"/>
    <property type="match status" value="1"/>
</dbReference>
<keyword evidence="1" id="KW-0678">Repressor</keyword>